<name>A0A9P9AZZ4_9HYPO</name>
<protein>
    <submittedName>
        <fullName evidence="1">Uncharacterized protein</fullName>
    </submittedName>
</protein>
<keyword evidence="2" id="KW-1185">Reference proteome</keyword>
<comment type="caution">
    <text evidence="1">The sequence shown here is derived from an EMBL/GenBank/DDBJ whole genome shotgun (WGS) entry which is preliminary data.</text>
</comment>
<accession>A0A9P9AZZ4</accession>
<reference evidence="1 2" key="1">
    <citation type="journal article" date="2021" name="Nat. Commun.">
        <title>Genetic determinants of endophytism in the Arabidopsis root mycobiome.</title>
        <authorList>
            <person name="Mesny F."/>
            <person name="Miyauchi S."/>
            <person name="Thiergart T."/>
            <person name="Pickel B."/>
            <person name="Atanasova L."/>
            <person name="Karlsson M."/>
            <person name="Huettel B."/>
            <person name="Barry K.W."/>
            <person name="Haridas S."/>
            <person name="Chen C."/>
            <person name="Bauer D."/>
            <person name="Andreopoulos W."/>
            <person name="Pangilinan J."/>
            <person name="LaButti K."/>
            <person name="Riley R."/>
            <person name="Lipzen A."/>
            <person name="Clum A."/>
            <person name="Drula E."/>
            <person name="Henrissat B."/>
            <person name="Kohler A."/>
            <person name="Grigoriev I.V."/>
            <person name="Martin F.M."/>
            <person name="Hacquard S."/>
        </authorList>
    </citation>
    <scope>NUCLEOTIDE SEQUENCE [LARGE SCALE GENOMIC DNA]</scope>
    <source>
        <strain evidence="1 2">MPI-CAGE-CH-0241</strain>
    </source>
</reference>
<sequence length="298" mass="34083">MSEGKRVHLLDDTQLPRKRVRLLDDTQLSQFTPAELFAMSDESTVLLVQNPYKNDIGVCRRRQPICKPICKPEDLSQEEAHVLHDICVAFLESGGVGDADATAVAMVPLLLSRVFADWNSDLPLFLVPKIRDLAQGDRSMPVGSLTDDLPTQDQRMRHHLTRGRPVYISVYTNREQQRVHWRFHIRGHPVNTKHIKFEKHLTPETAKMVIALKHDEAERTRVLEHNRKVCVDLARRRVQTIANLEDSAQLALVQQAVPAQGFQQLNLCCDLVPLMLSHTSRSQQDMSGLARQRYWNIL</sequence>
<evidence type="ECO:0000313" key="1">
    <source>
        <dbReference type="EMBL" id="KAH6900754.1"/>
    </source>
</evidence>
<gene>
    <name evidence="1" type="ORF">B0T10DRAFT_571443</name>
</gene>
<dbReference type="AlphaFoldDB" id="A0A9P9AZZ4"/>
<dbReference type="Proteomes" id="UP000777438">
    <property type="component" value="Unassembled WGS sequence"/>
</dbReference>
<dbReference type="EMBL" id="JAGPYM010000001">
    <property type="protein sequence ID" value="KAH6900754.1"/>
    <property type="molecule type" value="Genomic_DNA"/>
</dbReference>
<proteinExistence type="predicted"/>
<organism evidence="1 2">
    <name type="scientific">Thelonectria olida</name>
    <dbReference type="NCBI Taxonomy" id="1576542"/>
    <lineage>
        <taxon>Eukaryota</taxon>
        <taxon>Fungi</taxon>
        <taxon>Dikarya</taxon>
        <taxon>Ascomycota</taxon>
        <taxon>Pezizomycotina</taxon>
        <taxon>Sordariomycetes</taxon>
        <taxon>Hypocreomycetidae</taxon>
        <taxon>Hypocreales</taxon>
        <taxon>Nectriaceae</taxon>
        <taxon>Thelonectria</taxon>
    </lineage>
</organism>
<evidence type="ECO:0000313" key="2">
    <source>
        <dbReference type="Proteomes" id="UP000777438"/>
    </source>
</evidence>